<keyword evidence="1" id="KW-0479">Metal-binding</keyword>
<sequence length="269" mass="29586">MARPRKDNVIYANFGARTRVNSADEVNVPPRPTGMTWSPAAMRIFNAAIRKTDQGRISRGREYAANGNVIDLNLRNGAIHGQVAGSQNEPFNVVMRLPYRGPEELTEITDILARTPNGITLARRGTFEDRVLDLLLAEDLRDIVFNCDCPDQAEACKHAVAMAEKAAARIDADPPALFQLRGLDLNSLEHTVRASAATVSKENSAEGSEFFWTGRGLPSVPSPKVAPMLDDSDLDLLHKAMQTISFTNIDQLRAVADIEDLYDELTRGE</sequence>
<dbReference type="PROSITE" id="PS50966">
    <property type="entry name" value="ZF_SWIM"/>
    <property type="match status" value="1"/>
</dbReference>
<dbReference type="STRING" id="35756.GCA_001044155_02222"/>
<dbReference type="GO" id="GO:0008270">
    <property type="term" value="F:zinc ion binding"/>
    <property type="evidence" value="ECO:0007669"/>
    <property type="project" value="UniProtKB-KW"/>
</dbReference>
<dbReference type="AlphaFoldDB" id="A0A376CP20"/>
<dbReference type="Proteomes" id="UP000254467">
    <property type="component" value="Unassembled WGS sequence"/>
</dbReference>
<gene>
    <name evidence="3" type="ORF">NCTC11862_01999</name>
</gene>
<dbReference type="EMBL" id="UFXQ01000001">
    <property type="protein sequence ID" value="STC70190.1"/>
    <property type="molecule type" value="Genomic_DNA"/>
</dbReference>
<keyword evidence="1" id="KW-0863">Zinc-finger</keyword>
<evidence type="ECO:0000259" key="2">
    <source>
        <dbReference type="PROSITE" id="PS50966"/>
    </source>
</evidence>
<feature type="domain" description="SWIM-type" evidence="2">
    <location>
        <begin position="132"/>
        <end position="167"/>
    </location>
</feature>
<keyword evidence="4" id="KW-1185">Reference proteome</keyword>
<dbReference type="OrthoDB" id="188274at2"/>
<reference evidence="3 4" key="1">
    <citation type="submission" date="2018-06" db="EMBL/GenBank/DDBJ databases">
        <authorList>
            <consortium name="Pathogen Informatics"/>
            <person name="Doyle S."/>
        </authorList>
    </citation>
    <scope>NUCLEOTIDE SEQUENCE [LARGE SCALE GENOMIC DNA]</scope>
    <source>
        <strain evidence="3 4">NCTC11862</strain>
    </source>
</reference>
<organism evidence="3 4">
    <name type="scientific">Corynebacterium pilosum</name>
    <dbReference type="NCBI Taxonomy" id="35756"/>
    <lineage>
        <taxon>Bacteria</taxon>
        <taxon>Bacillati</taxon>
        <taxon>Actinomycetota</taxon>
        <taxon>Actinomycetes</taxon>
        <taxon>Mycobacteriales</taxon>
        <taxon>Corynebacteriaceae</taxon>
        <taxon>Corynebacterium</taxon>
    </lineage>
</organism>
<dbReference type="RefSeq" id="WP_018580883.1">
    <property type="nucleotide sequence ID" value="NZ_LDYD01000008.1"/>
</dbReference>
<name>A0A376CP20_9CORY</name>
<accession>A0A376CP20</accession>
<dbReference type="InterPro" id="IPR007527">
    <property type="entry name" value="Znf_SWIM"/>
</dbReference>
<proteinExistence type="predicted"/>
<protein>
    <recommendedName>
        <fullName evidence="2">SWIM-type domain-containing protein</fullName>
    </recommendedName>
</protein>
<dbReference type="PANTHER" id="PTHR38133">
    <property type="entry name" value="SLR1429 PROTEIN"/>
    <property type="match status" value="1"/>
</dbReference>
<evidence type="ECO:0000256" key="1">
    <source>
        <dbReference type="PROSITE-ProRule" id="PRU00325"/>
    </source>
</evidence>
<keyword evidence="1" id="KW-0862">Zinc</keyword>
<dbReference type="PANTHER" id="PTHR38133:SF1">
    <property type="entry name" value="SLR1429 PROTEIN"/>
    <property type="match status" value="1"/>
</dbReference>
<evidence type="ECO:0000313" key="4">
    <source>
        <dbReference type="Proteomes" id="UP000254467"/>
    </source>
</evidence>
<evidence type="ECO:0000313" key="3">
    <source>
        <dbReference type="EMBL" id="STC70190.1"/>
    </source>
</evidence>